<sequence length="297" mass="32891">PVLLLKTESSPTDAYRELFSSAADPAFVPRFVPVLQHRFEDTGLSNFENLISHQQISDNVASKYGGIIFTSQRAVEAFTKLVNESTGIAVLRHHCLQTVPIYSVGPATTRALEAIPLPLRIFGSHTGNGEALAQYMLEHYAAWYPGRKTLPSLLFPVGEQRRDIIPKTLMDPSLPCDRRINVTEEVVYGTGVMKTFPEDFTGILEQTKDASERWVVVFSPTGCDGMLKGLGILDPQTGQALPTEERRRSGTYVITIGPTTQQFLRDSFGFDPDASAEKPSPQGVWESIQNHRNSRTP</sequence>
<evidence type="ECO:0000313" key="3">
    <source>
        <dbReference type="EMBL" id="KAG9250158.1"/>
    </source>
</evidence>
<dbReference type="PANTHER" id="PTHR12390">
    <property type="entry name" value="UROPORPHYRINOGEN III SYNTHASE"/>
    <property type="match status" value="1"/>
</dbReference>
<dbReference type="Pfam" id="PF02602">
    <property type="entry name" value="HEM4"/>
    <property type="match status" value="1"/>
</dbReference>
<evidence type="ECO:0000259" key="2">
    <source>
        <dbReference type="Pfam" id="PF02602"/>
    </source>
</evidence>
<gene>
    <name evidence="3" type="ORF">F5Z01DRAFT_695569</name>
</gene>
<dbReference type="InterPro" id="IPR003754">
    <property type="entry name" value="4pyrrol_synth_uPrphyn_synth"/>
</dbReference>
<dbReference type="GO" id="GO:0004852">
    <property type="term" value="F:uroporphyrinogen-III synthase activity"/>
    <property type="evidence" value="ECO:0007669"/>
    <property type="project" value="InterPro"/>
</dbReference>
<dbReference type="CDD" id="cd06578">
    <property type="entry name" value="HemD"/>
    <property type="match status" value="1"/>
</dbReference>
<dbReference type="InterPro" id="IPR036108">
    <property type="entry name" value="4pyrrol_syn_uPrphyn_synt_sf"/>
</dbReference>
<evidence type="ECO:0000313" key="4">
    <source>
        <dbReference type="Proteomes" id="UP000887229"/>
    </source>
</evidence>
<organism evidence="3 4">
    <name type="scientific">Emericellopsis atlantica</name>
    <dbReference type="NCBI Taxonomy" id="2614577"/>
    <lineage>
        <taxon>Eukaryota</taxon>
        <taxon>Fungi</taxon>
        <taxon>Dikarya</taxon>
        <taxon>Ascomycota</taxon>
        <taxon>Pezizomycotina</taxon>
        <taxon>Sordariomycetes</taxon>
        <taxon>Hypocreomycetidae</taxon>
        <taxon>Hypocreales</taxon>
        <taxon>Bionectriaceae</taxon>
        <taxon>Emericellopsis</taxon>
    </lineage>
</organism>
<dbReference type="InterPro" id="IPR039793">
    <property type="entry name" value="UROS/Hem4"/>
</dbReference>
<dbReference type="GeneID" id="70297164"/>
<dbReference type="SUPFAM" id="SSF69618">
    <property type="entry name" value="HemD-like"/>
    <property type="match status" value="1"/>
</dbReference>
<dbReference type="AlphaFoldDB" id="A0A9P7ZET0"/>
<dbReference type="GO" id="GO:0005829">
    <property type="term" value="C:cytosol"/>
    <property type="evidence" value="ECO:0007669"/>
    <property type="project" value="TreeGrafter"/>
</dbReference>
<dbReference type="FunFam" id="3.40.50.10090:FF:000011">
    <property type="entry name" value="Uroporphyrinogen-III synthase (UroS), putative"/>
    <property type="match status" value="1"/>
</dbReference>
<name>A0A9P7ZET0_9HYPO</name>
<evidence type="ECO:0000256" key="1">
    <source>
        <dbReference type="SAM" id="MobiDB-lite"/>
    </source>
</evidence>
<dbReference type="Proteomes" id="UP000887229">
    <property type="component" value="Unassembled WGS sequence"/>
</dbReference>
<keyword evidence="4" id="KW-1185">Reference proteome</keyword>
<proteinExistence type="predicted"/>
<protein>
    <submittedName>
        <fullName evidence="3">Tetrapyrrole biosynthesis, uroporphyrinogen III synthase</fullName>
    </submittedName>
</protein>
<dbReference type="PANTHER" id="PTHR12390:SF0">
    <property type="entry name" value="UROPORPHYRINOGEN-III SYNTHASE"/>
    <property type="match status" value="1"/>
</dbReference>
<comment type="caution">
    <text evidence="3">The sequence shown here is derived from an EMBL/GenBank/DDBJ whole genome shotgun (WGS) entry which is preliminary data.</text>
</comment>
<dbReference type="OrthoDB" id="5595751at2759"/>
<dbReference type="GO" id="GO:0006780">
    <property type="term" value="P:uroporphyrinogen III biosynthetic process"/>
    <property type="evidence" value="ECO:0007669"/>
    <property type="project" value="InterPro"/>
</dbReference>
<dbReference type="Gene3D" id="3.40.50.10090">
    <property type="match status" value="2"/>
</dbReference>
<feature type="region of interest" description="Disordered" evidence="1">
    <location>
        <begin position="267"/>
        <end position="297"/>
    </location>
</feature>
<reference evidence="3" key="1">
    <citation type="journal article" date="2021" name="IMA Fungus">
        <title>Genomic characterization of three marine fungi, including Emericellopsis atlantica sp. nov. with signatures of a generalist lifestyle and marine biomass degradation.</title>
        <authorList>
            <person name="Hagestad O.C."/>
            <person name="Hou L."/>
            <person name="Andersen J.H."/>
            <person name="Hansen E.H."/>
            <person name="Altermark B."/>
            <person name="Li C."/>
            <person name="Kuhnert E."/>
            <person name="Cox R.J."/>
            <person name="Crous P.W."/>
            <person name="Spatafora J.W."/>
            <person name="Lail K."/>
            <person name="Amirebrahimi M."/>
            <person name="Lipzen A."/>
            <person name="Pangilinan J."/>
            <person name="Andreopoulos W."/>
            <person name="Hayes R.D."/>
            <person name="Ng V."/>
            <person name="Grigoriev I.V."/>
            <person name="Jackson S.A."/>
            <person name="Sutton T.D.S."/>
            <person name="Dobson A.D.W."/>
            <person name="Rama T."/>
        </authorList>
    </citation>
    <scope>NUCLEOTIDE SEQUENCE</scope>
    <source>
        <strain evidence="3">TS7</strain>
    </source>
</reference>
<dbReference type="EMBL" id="MU251282">
    <property type="protein sequence ID" value="KAG9250158.1"/>
    <property type="molecule type" value="Genomic_DNA"/>
</dbReference>
<dbReference type="RefSeq" id="XP_046114082.1">
    <property type="nucleotide sequence ID" value="XM_046266261.1"/>
</dbReference>
<accession>A0A9P7ZET0</accession>
<feature type="non-terminal residue" evidence="3">
    <location>
        <position position="1"/>
    </location>
</feature>
<feature type="domain" description="Tetrapyrrole biosynthesis uroporphyrinogen III synthase" evidence="2">
    <location>
        <begin position="28"/>
        <end position="285"/>
    </location>
</feature>